<dbReference type="EMBL" id="BAABLK010000002">
    <property type="protein sequence ID" value="GAA5225548.1"/>
    <property type="molecule type" value="Genomic_DNA"/>
</dbReference>
<proteinExistence type="predicted"/>
<protein>
    <submittedName>
        <fullName evidence="1">LOG family protein</fullName>
    </submittedName>
</protein>
<dbReference type="SUPFAM" id="SSF102405">
    <property type="entry name" value="MCP/YpsA-like"/>
    <property type="match status" value="1"/>
</dbReference>
<dbReference type="Proteomes" id="UP001501257">
    <property type="component" value="Unassembled WGS sequence"/>
</dbReference>
<dbReference type="InterPro" id="IPR041164">
    <property type="entry name" value="LDcluster4"/>
</dbReference>
<dbReference type="InterPro" id="IPR052341">
    <property type="entry name" value="LOG_family_nucleotidases"/>
</dbReference>
<dbReference type="Gene3D" id="3.40.50.450">
    <property type="match status" value="1"/>
</dbReference>
<gene>
    <name evidence="1" type="ORF">GCM10025778_00780</name>
</gene>
<evidence type="ECO:0000313" key="1">
    <source>
        <dbReference type="EMBL" id="GAA5225548.1"/>
    </source>
</evidence>
<accession>A0ABP9TI68</accession>
<keyword evidence="2" id="KW-1185">Reference proteome</keyword>
<reference evidence="2" key="1">
    <citation type="journal article" date="2019" name="Int. J. Syst. Evol. Microbiol.">
        <title>The Global Catalogue of Microorganisms (GCM) 10K type strain sequencing project: providing services to taxonomists for standard genome sequencing and annotation.</title>
        <authorList>
            <consortium name="The Broad Institute Genomics Platform"/>
            <consortium name="The Broad Institute Genome Sequencing Center for Infectious Disease"/>
            <person name="Wu L."/>
            <person name="Ma J."/>
        </authorList>
    </citation>
    <scope>NUCLEOTIDE SEQUENCE [LARGE SCALE GENOMIC DNA]</scope>
    <source>
        <strain evidence="2">JCM 18952</strain>
    </source>
</reference>
<sequence>MNSTPALHPLPRVVEIASLKDFDKHAATALALTDKRLAASMHGWHVQSVDLRERSAVLDKLRSAGSVFMGCEIETKIERRLRAGGALVFPEIPGLPFDPYRGELYTGAELYGGLDSGPYESVPDARIYAWSAHRLGAGAHDALNAALSTTLHDHAIGSRLDSQIRTGELSHADLVGVMGGHAQQRGSLGYEKAARLGHALSEAGFIVATGGGPGAMEAANLGAYLGSAGQETLKAALAMLAKEPGFDPSITNWARAAEAVRERWPVGVANLGVPTWFYGHEPPNMFATHIAKYFANATREAVLLEKCTGGVVFLPGAAGTVQEIFQDACENYYGAAGSISPMVLVGIEHWTKTLPAFPLLEELARGRAMEEKIFIVDDPEEAVRILTELNDGSNFGVRGLA</sequence>
<dbReference type="PANTHER" id="PTHR43393:SF3">
    <property type="entry name" value="LYSINE DECARBOXYLASE-LIKE PROTEIN"/>
    <property type="match status" value="1"/>
</dbReference>
<dbReference type="RefSeq" id="WP_210101910.1">
    <property type="nucleotide sequence ID" value="NZ_BAABLK010000002.1"/>
</dbReference>
<evidence type="ECO:0000313" key="2">
    <source>
        <dbReference type="Proteomes" id="UP001501257"/>
    </source>
</evidence>
<dbReference type="PANTHER" id="PTHR43393">
    <property type="entry name" value="CYTOKININ RIBOSIDE 5'-MONOPHOSPHATE PHOSPHORIBOHYDROLASE"/>
    <property type="match status" value="1"/>
</dbReference>
<name>A0ABP9TI68_9MICC</name>
<comment type="caution">
    <text evidence="1">The sequence shown here is derived from an EMBL/GenBank/DDBJ whole genome shotgun (WGS) entry which is preliminary data.</text>
</comment>
<dbReference type="Pfam" id="PF18306">
    <property type="entry name" value="LDcluster4"/>
    <property type="match status" value="1"/>
</dbReference>
<organism evidence="1 2">
    <name type="scientific">Paeniglutamicibacter antarcticus</name>
    <dbReference type="NCBI Taxonomy" id="494023"/>
    <lineage>
        <taxon>Bacteria</taxon>
        <taxon>Bacillati</taxon>
        <taxon>Actinomycetota</taxon>
        <taxon>Actinomycetes</taxon>
        <taxon>Micrococcales</taxon>
        <taxon>Micrococcaceae</taxon>
        <taxon>Paeniglutamicibacter</taxon>
    </lineage>
</organism>